<dbReference type="STRING" id="933084.A0A067PU78"/>
<gene>
    <name evidence="3" type="ORF">JAAARDRAFT_130514</name>
</gene>
<dbReference type="OrthoDB" id="3221862at2759"/>
<proteinExistence type="predicted"/>
<name>A0A067PU78_9AGAM</name>
<protein>
    <recommendedName>
        <fullName evidence="2">DUF6570 domain-containing protein</fullName>
    </recommendedName>
</protein>
<sequence length="252" mass="28307">MGGGGYKLKANAVIFSNPSAKIYRALPPPKKDVKEILAVIFTGPHKPTEEELKHIPLLVRRNNVMRALECLQLNHLDYSDLEISQKNMDEYEDDKIPVPVQHHDAQSNIEPESSSTHDQDDEEGVDDSACPFAVHGVSGEDYAGMSTAALKATGLKHLQDNGKVLAISQDDELQSIYNNPQLYPQMFPWLFPYGLGGLRNPRMDKNVSELGQKQHLLMFHDKQFQLEPYYPLLAFHHEQIKQSTTGGFLTAN</sequence>
<evidence type="ECO:0000313" key="4">
    <source>
        <dbReference type="Proteomes" id="UP000027265"/>
    </source>
</evidence>
<dbReference type="InterPro" id="IPR046700">
    <property type="entry name" value="DUF6570"/>
</dbReference>
<feature type="compositionally biased region" description="Polar residues" evidence="1">
    <location>
        <begin position="106"/>
        <end position="116"/>
    </location>
</feature>
<dbReference type="Proteomes" id="UP000027265">
    <property type="component" value="Unassembled WGS sequence"/>
</dbReference>
<feature type="domain" description="DUF6570" evidence="2">
    <location>
        <begin position="4"/>
        <end position="89"/>
    </location>
</feature>
<evidence type="ECO:0000256" key="1">
    <source>
        <dbReference type="SAM" id="MobiDB-lite"/>
    </source>
</evidence>
<organism evidence="3 4">
    <name type="scientific">Jaapia argillacea MUCL 33604</name>
    <dbReference type="NCBI Taxonomy" id="933084"/>
    <lineage>
        <taxon>Eukaryota</taxon>
        <taxon>Fungi</taxon>
        <taxon>Dikarya</taxon>
        <taxon>Basidiomycota</taxon>
        <taxon>Agaricomycotina</taxon>
        <taxon>Agaricomycetes</taxon>
        <taxon>Agaricomycetidae</taxon>
        <taxon>Jaapiales</taxon>
        <taxon>Jaapiaceae</taxon>
        <taxon>Jaapia</taxon>
    </lineage>
</organism>
<dbReference type="InParanoid" id="A0A067PU78"/>
<dbReference type="HOGENOM" id="CLU_090397_0_0_1"/>
<dbReference type="AlphaFoldDB" id="A0A067PU78"/>
<keyword evidence="4" id="KW-1185">Reference proteome</keyword>
<evidence type="ECO:0000313" key="3">
    <source>
        <dbReference type="EMBL" id="KDQ57390.1"/>
    </source>
</evidence>
<reference evidence="4" key="1">
    <citation type="journal article" date="2014" name="Proc. Natl. Acad. Sci. U.S.A.">
        <title>Extensive sampling of basidiomycete genomes demonstrates inadequacy of the white-rot/brown-rot paradigm for wood decay fungi.</title>
        <authorList>
            <person name="Riley R."/>
            <person name="Salamov A.A."/>
            <person name="Brown D.W."/>
            <person name="Nagy L.G."/>
            <person name="Floudas D."/>
            <person name="Held B.W."/>
            <person name="Levasseur A."/>
            <person name="Lombard V."/>
            <person name="Morin E."/>
            <person name="Otillar R."/>
            <person name="Lindquist E.A."/>
            <person name="Sun H."/>
            <person name="LaButti K.M."/>
            <person name="Schmutz J."/>
            <person name="Jabbour D."/>
            <person name="Luo H."/>
            <person name="Baker S.E."/>
            <person name="Pisabarro A.G."/>
            <person name="Walton J.D."/>
            <person name="Blanchette R.A."/>
            <person name="Henrissat B."/>
            <person name="Martin F."/>
            <person name="Cullen D."/>
            <person name="Hibbett D.S."/>
            <person name="Grigoriev I.V."/>
        </authorList>
    </citation>
    <scope>NUCLEOTIDE SEQUENCE [LARGE SCALE GENOMIC DNA]</scope>
    <source>
        <strain evidence="4">MUCL 33604</strain>
    </source>
</reference>
<accession>A0A067PU78</accession>
<feature type="region of interest" description="Disordered" evidence="1">
    <location>
        <begin position="103"/>
        <end position="130"/>
    </location>
</feature>
<dbReference type="Pfam" id="PF20209">
    <property type="entry name" value="DUF6570"/>
    <property type="match status" value="1"/>
</dbReference>
<evidence type="ECO:0000259" key="2">
    <source>
        <dbReference type="Pfam" id="PF20209"/>
    </source>
</evidence>
<dbReference type="EMBL" id="KL197719">
    <property type="protein sequence ID" value="KDQ57390.1"/>
    <property type="molecule type" value="Genomic_DNA"/>
</dbReference>